<keyword evidence="2" id="KW-1185">Reference proteome</keyword>
<dbReference type="RefSeq" id="WP_119760143.1">
    <property type="nucleotide sequence ID" value="NZ_QYUJ01000004.1"/>
</dbReference>
<organism evidence="1 2">
    <name type="scientific">Deinococcus cavernae</name>
    <dbReference type="NCBI Taxonomy" id="2320857"/>
    <lineage>
        <taxon>Bacteria</taxon>
        <taxon>Thermotogati</taxon>
        <taxon>Deinococcota</taxon>
        <taxon>Deinococci</taxon>
        <taxon>Deinococcales</taxon>
        <taxon>Deinococcaceae</taxon>
        <taxon>Deinococcus</taxon>
    </lineage>
</organism>
<dbReference type="AlphaFoldDB" id="A0A418VHS6"/>
<accession>A0A418VHS6</accession>
<evidence type="ECO:0008006" key="3">
    <source>
        <dbReference type="Google" id="ProtNLM"/>
    </source>
</evidence>
<dbReference type="OrthoDB" id="1493616at2"/>
<reference evidence="1 2" key="1">
    <citation type="submission" date="2018-09" db="EMBL/GenBank/DDBJ databases">
        <authorList>
            <person name="Zhu H."/>
        </authorList>
    </citation>
    <scope>NUCLEOTIDE SEQUENCE [LARGE SCALE GENOMIC DNA]</scope>
    <source>
        <strain evidence="1 2">K2S05-167</strain>
    </source>
</reference>
<proteinExistence type="predicted"/>
<name>A0A418VHS6_9DEIO</name>
<evidence type="ECO:0000313" key="1">
    <source>
        <dbReference type="EMBL" id="RJF75627.1"/>
    </source>
</evidence>
<sequence length="196" mass="22902">MTEFLFSAGPDWQNNACLNYGLDNWPVYAMGYREGGKALVDRLLDDRRHLDSLIYPVIFLYRQHLELTLKYLLREANQYLGEEAQIRPIHRVSLLWDELQPKMTLVYQRAELSPIDVREAAAIISEFARIDDSSMAFRYPDDRQGQNLLPDIMHINVRQFAEAMERLSTTLDDLVLVFDDLAHLREQEALFLGDRI</sequence>
<evidence type="ECO:0000313" key="2">
    <source>
        <dbReference type="Proteomes" id="UP000286287"/>
    </source>
</evidence>
<dbReference type="EMBL" id="QYUJ01000004">
    <property type="protein sequence ID" value="RJF75627.1"/>
    <property type="molecule type" value="Genomic_DNA"/>
</dbReference>
<comment type="caution">
    <text evidence="1">The sequence shown here is derived from an EMBL/GenBank/DDBJ whole genome shotgun (WGS) entry which is preliminary data.</text>
</comment>
<protein>
    <recommendedName>
        <fullName evidence="3">HEPN domain-containing protein</fullName>
    </recommendedName>
</protein>
<gene>
    <name evidence="1" type="ORF">D3875_00835</name>
</gene>
<dbReference type="Proteomes" id="UP000286287">
    <property type="component" value="Unassembled WGS sequence"/>
</dbReference>